<dbReference type="Pfam" id="PF05036">
    <property type="entry name" value="SPOR"/>
    <property type="match status" value="1"/>
</dbReference>
<gene>
    <name evidence="3" type="ORF">NHU_01230</name>
</gene>
<evidence type="ECO:0000256" key="1">
    <source>
        <dbReference type="SAM" id="SignalP"/>
    </source>
</evidence>
<sequence length="173" mass="18313">MRFPRYCQAVTVALALCAGGTGAVRADPVAAGAVPLQPPHGYREVWEDDRLNPLRGPRTEWGDAQMRRVWTEQVPQRLVDPTRRPAVAEAPVAGVAAPGRRYIQVGAFTEAGAAAEAVADLRRLGLPARQGRMMAGDALVTVIFAGPFGDRDSMGRARGALVGAGYAPVVTGR</sequence>
<dbReference type="GO" id="GO:0042834">
    <property type="term" value="F:peptidoglycan binding"/>
    <property type="evidence" value="ECO:0007669"/>
    <property type="project" value="InterPro"/>
</dbReference>
<keyword evidence="1" id="KW-0732">Signal</keyword>
<protein>
    <recommendedName>
        <fullName evidence="2">SPOR domain-containing protein</fullName>
    </recommendedName>
</protein>
<evidence type="ECO:0000259" key="2">
    <source>
        <dbReference type="PROSITE" id="PS51724"/>
    </source>
</evidence>
<name>A0A0D6B0I4_RHOSU</name>
<dbReference type="PROSITE" id="PS51724">
    <property type="entry name" value="SPOR"/>
    <property type="match status" value="1"/>
</dbReference>
<dbReference type="EMBL" id="AP014800">
    <property type="protein sequence ID" value="BAQ68390.1"/>
    <property type="molecule type" value="Genomic_DNA"/>
</dbReference>
<accession>A0A0D6B0I4</accession>
<feature type="chain" id="PRO_5002301084" description="SPOR domain-containing protein" evidence="1">
    <location>
        <begin position="27"/>
        <end position="173"/>
    </location>
</feature>
<organism evidence="3 4">
    <name type="scientific">Rhodovulum sulfidophilum</name>
    <name type="common">Rhodobacter sulfidophilus</name>
    <dbReference type="NCBI Taxonomy" id="35806"/>
    <lineage>
        <taxon>Bacteria</taxon>
        <taxon>Pseudomonadati</taxon>
        <taxon>Pseudomonadota</taxon>
        <taxon>Alphaproteobacteria</taxon>
        <taxon>Rhodobacterales</taxon>
        <taxon>Paracoccaceae</taxon>
        <taxon>Rhodovulum</taxon>
    </lineage>
</organism>
<proteinExistence type="predicted"/>
<dbReference type="Gene3D" id="3.30.70.1070">
    <property type="entry name" value="Sporulation related repeat"/>
    <property type="match status" value="1"/>
</dbReference>
<reference evidence="3 4" key="1">
    <citation type="submission" date="2015-02" db="EMBL/GenBank/DDBJ databases">
        <title>Genome sequene of Rhodovulum sulfidophilum DSM 2351.</title>
        <authorList>
            <person name="Nagao N."/>
        </authorList>
    </citation>
    <scope>NUCLEOTIDE SEQUENCE [LARGE SCALE GENOMIC DNA]</scope>
    <source>
        <strain evidence="3 4">DSM 2351</strain>
    </source>
</reference>
<dbReference type="InterPro" id="IPR036680">
    <property type="entry name" value="SPOR-like_sf"/>
</dbReference>
<dbReference type="eggNOG" id="COG3087">
    <property type="taxonomic scope" value="Bacteria"/>
</dbReference>
<feature type="domain" description="SPOR" evidence="2">
    <location>
        <begin position="95"/>
        <end position="173"/>
    </location>
</feature>
<dbReference type="PATRIC" id="fig|35806.4.peg.1267"/>
<dbReference type="SUPFAM" id="SSF110997">
    <property type="entry name" value="Sporulation related repeat"/>
    <property type="match status" value="1"/>
</dbReference>
<feature type="signal peptide" evidence="1">
    <location>
        <begin position="1"/>
        <end position="26"/>
    </location>
</feature>
<dbReference type="AlphaFoldDB" id="A0A0D6B0I4"/>
<dbReference type="Proteomes" id="UP000064912">
    <property type="component" value="Chromosome"/>
</dbReference>
<dbReference type="KEGG" id="rsu:NHU_01230"/>
<dbReference type="InterPro" id="IPR007730">
    <property type="entry name" value="SPOR-like_dom"/>
</dbReference>
<evidence type="ECO:0000313" key="4">
    <source>
        <dbReference type="Proteomes" id="UP000064912"/>
    </source>
</evidence>
<evidence type="ECO:0000313" key="3">
    <source>
        <dbReference type="EMBL" id="BAQ68390.1"/>
    </source>
</evidence>